<evidence type="ECO:0000256" key="1">
    <source>
        <dbReference type="ARBA" id="ARBA00022723"/>
    </source>
</evidence>
<evidence type="ECO:0000256" key="2">
    <source>
        <dbReference type="ARBA" id="ARBA00023242"/>
    </source>
</evidence>
<evidence type="ECO:0000313" key="6">
    <source>
        <dbReference type="Proteomes" id="UP000812966"/>
    </source>
</evidence>
<evidence type="ECO:0000259" key="4">
    <source>
        <dbReference type="PROSITE" id="PS50048"/>
    </source>
</evidence>
<feature type="compositionally biased region" description="Basic residues" evidence="3">
    <location>
        <begin position="211"/>
        <end position="220"/>
    </location>
</feature>
<organism evidence="5 6">
    <name type="scientific">Filobasidium floriforme</name>
    <dbReference type="NCBI Taxonomy" id="5210"/>
    <lineage>
        <taxon>Eukaryota</taxon>
        <taxon>Fungi</taxon>
        <taxon>Dikarya</taxon>
        <taxon>Basidiomycota</taxon>
        <taxon>Agaricomycotina</taxon>
        <taxon>Tremellomycetes</taxon>
        <taxon>Filobasidiales</taxon>
        <taxon>Filobasidiaceae</taxon>
        <taxon>Filobasidium</taxon>
    </lineage>
</organism>
<dbReference type="Proteomes" id="UP000812966">
    <property type="component" value="Unassembled WGS sequence"/>
</dbReference>
<dbReference type="Pfam" id="PF04082">
    <property type="entry name" value="Fungal_trans"/>
    <property type="match status" value="1"/>
</dbReference>
<dbReference type="GO" id="GO:0006351">
    <property type="term" value="P:DNA-templated transcription"/>
    <property type="evidence" value="ECO:0007669"/>
    <property type="project" value="InterPro"/>
</dbReference>
<proteinExistence type="predicted"/>
<keyword evidence="6" id="KW-1185">Reference proteome</keyword>
<sequence length="708" mass="78780">MQSQRQASSSSSSTSSPHIHDARSGRACDKCRINKVRCLVVDVSDENRCKRCQDRNLDCTYSASAPVDPRAIKRKRQESSYSYTYNQTNPLQAGTSNNINNNNNISNNNNNNNNKINVKPLDPRLLGSTSVSACILSSIMRYSHVSHIEQGLAKMDEKYSLVRRPFLGERDRDYSYNGLRYVLVARNPERVGLGFHPNFDGPPREGQGGQQKRRRRKRRKVQVGEVLMDVKAFSLDGDYERLGGRYGVSGLRDRLYSIYRETILPVFPVLSTSELDHLHTGHPTHNSNSPSTLPPLTELVICTLVSSSRTIPNGIYEELVYALNSTLEGGGEGLKLLSISTMGHLQVLLLLTMSQELQGEATNHSGSVLFLRVGVALRMAQDLGLHRDLSENELPREDVLRRRRIWRACVITDKLISLSHGQPSMACSRDCDNTVVCLADPQISVHQSIFTVCHLIGRLSFTLYSPAGPQAADPVELALLRGEILAWPQVLHNGEQYEPARLLYIPLLFLLQYPYLTGPAITPEWQQLVHHSRLSLDWLQRRGSSLLDIWWFASLGLVYSALAEFHNAMLHRDPVSLQSLAKAATIACDWADAMSLGDVSESEKFRYKCWTLIDFLHQIAASQTVAVATEGMQGGSSLDPISASLIQPAAYHTGGTAFEQSEPDFGEALSPQSFVGSTVSRPSFEPETSILSCFFQVDLMAFLTEGLF</sequence>
<keyword evidence="2" id="KW-0539">Nucleus</keyword>
<accession>A0A8K0JQV2</accession>
<dbReference type="PANTHER" id="PTHR46910">
    <property type="entry name" value="TRANSCRIPTION FACTOR PDR1"/>
    <property type="match status" value="1"/>
</dbReference>
<reference evidence="5" key="1">
    <citation type="submission" date="2020-04" db="EMBL/GenBank/DDBJ databases">
        <title>Analysis of mating type loci in Filobasidium floriforme.</title>
        <authorList>
            <person name="Nowrousian M."/>
        </authorList>
    </citation>
    <scope>NUCLEOTIDE SEQUENCE</scope>
    <source>
        <strain evidence="5">CBS 6242</strain>
    </source>
</reference>
<keyword evidence="1" id="KW-0479">Metal-binding</keyword>
<dbReference type="InterPro" id="IPR036864">
    <property type="entry name" value="Zn2-C6_fun-type_DNA-bd_sf"/>
</dbReference>
<dbReference type="EMBL" id="JABELV010000066">
    <property type="protein sequence ID" value="KAG7535967.1"/>
    <property type="molecule type" value="Genomic_DNA"/>
</dbReference>
<feature type="region of interest" description="Disordered" evidence="3">
    <location>
        <begin position="1"/>
        <end position="24"/>
    </location>
</feature>
<dbReference type="InterPro" id="IPR001138">
    <property type="entry name" value="Zn2Cys6_DnaBD"/>
</dbReference>
<feature type="region of interest" description="Disordered" evidence="3">
    <location>
        <begin position="89"/>
        <end position="116"/>
    </location>
</feature>
<dbReference type="PROSITE" id="PS50048">
    <property type="entry name" value="ZN2_CY6_FUNGAL_2"/>
    <property type="match status" value="1"/>
</dbReference>
<dbReference type="GO" id="GO:0000981">
    <property type="term" value="F:DNA-binding transcription factor activity, RNA polymerase II-specific"/>
    <property type="evidence" value="ECO:0007669"/>
    <property type="project" value="InterPro"/>
</dbReference>
<dbReference type="Gene3D" id="4.10.240.10">
    <property type="entry name" value="Zn(2)-C6 fungal-type DNA-binding domain"/>
    <property type="match status" value="1"/>
</dbReference>
<dbReference type="SMART" id="SM00906">
    <property type="entry name" value="Fungal_trans"/>
    <property type="match status" value="1"/>
</dbReference>
<dbReference type="PROSITE" id="PS00463">
    <property type="entry name" value="ZN2_CY6_FUNGAL_1"/>
    <property type="match status" value="1"/>
</dbReference>
<dbReference type="SUPFAM" id="SSF57701">
    <property type="entry name" value="Zn2/Cys6 DNA-binding domain"/>
    <property type="match status" value="1"/>
</dbReference>
<comment type="caution">
    <text evidence="5">The sequence shown here is derived from an EMBL/GenBank/DDBJ whole genome shotgun (WGS) entry which is preliminary data.</text>
</comment>
<feature type="compositionally biased region" description="Low complexity" evidence="3">
    <location>
        <begin position="97"/>
        <end position="116"/>
    </location>
</feature>
<gene>
    <name evidence="5" type="ORF">FFLO_03565</name>
</gene>
<dbReference type="CDD" id="cd00067">
    <property type="entry name" value="GAL4"/>
    <property type="match status" value="1"/>
</dbReference>
<dbReference type="GO" id="GO:0003677">
    <property type="term" value="F:DNA binding"/>
    <property type="evidence" value="ECO:0007669"/>
    <property type="project" value="InterPro"/>
</dbReference>
<name>A0A8K0JQV2_9TREE</name>
<feature type="compositionally biased region" description="Low complexity" evidence="3">
    <location>
        <begin position="1"/>
        <end position="16"/>
    </location>
</feature>
<dbReference type="PANTHER" id="PTHR46910:SF1">
    <property type="entry name" value="MISCELLANEOUS ZN(II)2CYS6 TRANSCRIPTION FACTOR (EUROFUNG)-RELATED"/>
    <property type="match status" value="1"/>
</dbReference>
<dbReference type="InterPro" id="IPR050987">
    <property type="entry name" value="AtrR-like"/>
</dbReference>
<dbReference type="InterPro" id="IPR007219">
    <property type="entry name" value="XnlR_reg_dom"/>
</dbReference>
<dbReference type="GO" id="GO:0008270">
    <property type="term" value="F:zinc ion binding"/>
    <property type="evidence" value="ECO:0007669"/>
    <property type="project" value="InterPro"/>
</dbReference>
<dbReference type="AlphaFoldDB" id="A0A8K0JQV2"/>
<dbReference type="Pfam" id="PF00172">
    <property type="entry name" value="Zn_clus"/>
    <property type="match status" value="1"/>
</dbReference>
<evidence type="ECO:0000256" key="3">
    <source>
        <dbReference type="SAM" id="MobiDB-lite"/>
    </source>
</evidence>
<protein>
    <recommendedName>
        <fullName evidence="4">Zn(2)-C6 fungal-type domain-containing protein</fullName>
    </recommendedName>
</protein>
<feature type="region of interest" description="Disordered" evidence="3">
    <location>
        <begin position="194"/>
        <end position="220"/>
    </location>
</feature>
<dbReference type="SMART" id="SM00066">
    <property type="entry name" value="GAL4"/>
    <property type="match status" value="1"/>
</dbReference>
<dbReference type="CDD" id="cd12148">
    <property type="entry name" value="fungal_TF_MHR"/>
    <property type="match status" value="1"/>
</dbReference>
<feature type="domain" description="Zn(2)-C6 fungal-type" evidence="4">
    <location>
        <begin position="27"/>
        <end position="61"/>
    </location>
</feature>
<evidence type="ECO:0000313" key="5">
    <source>
        <dbReference type="EMBL" id="KAG7535967.1"/>
    </source>
</evidence>